<accession>A0A540K9J9</accession>
<dbReference type="InterPro" id="IPR044162">
    <property type="entry name" value="PHOS32/34"/>
</dbReference>
<keyword evidence="2" id="KW-1185">Reference proteome</keyword>
<dbReference type="AlphaFoldDB" id="A0A540K9J9"/>
<proteinExistence type="predicted"/>
<sequence length="69" mass="7652">MQSGYLRLDDSVVPLHVRPTSVLYGTDWGFVDPHDGVSSSSKLQQKLEDDFDTFTIIKATDLAQPLVEA</sequence>
<reference evidence="1 2" key="1">
    <citation type="journal article" date="2019" name="G3 (Bethesda)">
        <title>Sequencing of a Wild Apple (Malus baccata) Genome Unravels the Differences Between Cultivated and Wild Apple Species Regarding Disease Resistance and Cold Tolerance.</title>
        <authorList>
            <person name="Chen X."/>
        </authorList>
    </citation>
    <scope>NUCLEOTIDE SEQUENCE [LARGE SCALE GENOMIC DNA]</scope>
    <source>
        <strain evidence="2">cv. Shandingzi</strain>
        <tissue evidence="1">Leaves</tissue>
    </source>
</reference>
<evidence type="ECO:0000313" key="1">
    <source>
        <dbReference type="EMBL" id="TQD70906.1"/>
    </source>
</evidence>
<name>A0A540K9J9_MALBA</name>
<dbReference type="PANTHER" id="PTHR31966:SF3">
    <property type="entry name" value="OS05G0501700 PROTEIN"/>
    <property type="match status" value="1"/>
</dbReference>
<protein>
    <submittedName>
        <fullName evidence="1">Uncharacterized protein</fullName>
    </submittedName>
</protein>
<comment type="caution">
    <text evidence="1">The sequence shown here is derived from an EMBL/GenBank/DDBJ whole genome shotgun (WGS) entry which is preliminary data.</text>
</comment>
<dbReference type="PANTHER" id="PTHR31966">
    <property type="entry name" value="OS01G0783500 PROTEIN"/>
    <property type="match status" value="1"/>
</dbReference>
<organism evidence="1 2">
    <name type="scientific">Malus baccata</name>
    <name type="common">Siberian crab apple</name>
    <name type="synonym">Pyrus baccata</name>
    <dbReference type="NCBI Taxonomy" id="106549"/>
    <lineage>
        <taxon>Eukaryota</taxon>
        <taxon>Viridiplantae</taxon>
        <taxon>Streptophyta</taxon>
        <taxon>Embryophyta</taxon>
        <taxon>Tracheophyta</taxon>
        <taxon>Spermatophyta</taxon>
        <taxon>Magnoliopsida</taxon>
        <taxon>eudicotyledons</taxon>
        <taxon>Gunneridae</taxon>
        <taxon>Pentapetalae</taxon>
        <taxon>rosids</taxon>
        <taxon>fabids</taxon>
        <taxon>Rosales</taxon>
        <taxon>Rosaceae</taxon>
        <taxon>Amygdaloideae</taxon>
        <taxon>Maleae</taxon>
        <taxon>Malus</taxon>
    </lineage>
</organism>
<dbReference type="EMBL" id="VIEB01001656">
    <property type="protein sequence ID" value="TQD70906.1"/>
    <property type="molecule type" value="Genomic_DNA"/>
</dbReference>
<gene>
    <name evidence="1" type="ORF">C1H46_043565</name>
</gene>
<dbReference type="STRING" id="106549.A0A540K9J9"/>
<dbReference type="Proteomes" id="UP000315295">
    <property type="component" value="Unassembled WGS sequence"/>
</dbReference>
<evidence type="ECO:0000313" key="2">
    <source>
        <dbReference type="Proteomes" id="UP000315295"/>
    </source>
</evidence>